<sequence length="126" mass="14745">MRTSKIYFTFLLIVTISNMRFSIGIIDEEDPGVLDYVLKFYPDKQPPCSECRKHVLALIQQDGERTTDKTPSRLCCSQFIEWGFECYALWAASDNHMDYPEFGDSMEVLDNMKNIWQRCVNLIKDD</sequence>
<comment type="caution">
    <text evidence="2">The sequence shown here is derived from an EMBL/GenBank/DDBJ whole genome shotgun (WGS) entry which is preliminary data.</text>
</comment>
<dbReference type="Proteomes" id="UP001152484">
    <property type="component" value="Unassembled WGS sequence"/>
</dbReference>
<feature type="signal peptide" evidence="1">
    <location>
        <begin position="1"/>
        <end position="24"/>
    </location>
</feature>
<gene>
    <name evidence="2" type="ORF">CEURO_LOCUS20394</name>
</gene>
<evidence type="ECO:0000256" key="1">
    <source>
        <dbReference type="SAM" id="SignalP"/>
    </source>
</evidence>
<dbReference type="AlphaFoldDB" id="A0A9P0ZTH0"/>
<organism evidence="2 3">
    <name type="scientific">Cuscuta europaea</name>
    <name type="common">European dodder</name>
    <dbReference type="NCBI Taxonomy" id="41803"/>
    <lineage>
        <taxon>Eukaryota</taxon>
        <taxon>Viridiplantae</taxon>
        <taxon>Streptophyta</taxon>
        <taxon>Embryophyta</taxon>
        <taxon>Tracheophyta</taxon>
        <taxon>Spermatophyta</taxon>
        <taxon>Magnoliopsida</taxon>
        <taxon>eudicotyledons</taxon>
        <taxon>Gunneridae</taxon>
        <taxon>Pentapetalae</taxon>
        <taxon>asterids</taxon>
        <taxon>lamiids</taxon>
        <taxon>Solanales</taxon>
        <taxon>Convolvulaceae</taxon>
        <taxon>Cuscuteae</taxon>
        <taxon>Cuscuta</taxon>
        <taxon>Cuscuta subgen. Cuscuta</taxon>
    </lineage>
</organism>
<proteinExistence type="predicted"/>
<dbReference type="EMBL" id="CAMAPE010000065">
    <property type="protein sequence ID" value="CAH9114498.1"/>
    <property type="molecule type" value="Genomic_DNA"/>
</dbReference>
<keyword evidence="1" id="KW-0732">Signal</keyword>
<feature type="chain" id="PRO_5040215363" description="Saposin B-type domain-containing protein" evidence="1">
    <location>
        <begin position="25"/>
        <end position="126"/>
    </location>
</feature>
<protein>
    <recommendedName>
        <fullName evidence="4">Saposin B-type domain-containing protein</fullName>
    </recommendedName>
</protein>
<evidence type="ECO:0008006" key="4">
    <source>
        <dbReference type="Google" id="ProtNLM"/>
    </source>
</evidence>
<evidence type="ECO:0000313" key="2">
    <source>
        <dbReference type="EMBL" id="CAH9114498.1"/>
    </source>
</evidence>
<keyword evidence="3" id="KW-1185">Reference proteome</keyword>
<accession>A0A9P0ZTH0</accession>
<name>A0A9P0ZTH0_CUSEU</name>
<evidence type="ECO:0000313" key="3">
    <source>
        <dbReference type="Proteomes" id="UP001152484"/>
    </source>
</evidence>
<reference evidence="2" key="1">
    <citation type="submission" date="2022-07" db="EMBL/GenBank/DDBJ databases">
        <authorList>
            <person name="Macas J."/>
            <person name="Novak P."/>
            <person name="Neumann P."/>
        </authorList>
    </citation>
    <scope>NUCLEOTIDE SEQUENCE</scope>
</reference>